<reference evidence="1 2" key="1">
    <citation type="submission" date="2014-04" db="EMBL/GenBank/DDBJ databases">
        <authorList>
            <consortium name="DOE Joint Genome Institute"/>
            <person name="Kuo A."/>
            <person name="Kohler A."/>
            <person name="Jargeat P."/>
            <person name="Nagy L.G."/>
            <person name="Floudas D."/>
            <person name="Copeland A."/>
            <person name="Barry K.W."/>
            <person name="Cichocki N."/>
            <person name="Veneault-Fourrey C."/>
            <person name="LaButti K."/>
            <person name="Lindquist E.A."/>
            <person name="Lipzen A."/>
            <person name="Lundell T."/>
            <person name="Morin E."/>
            <person name="Murat C."/>
            <person name="Sun H."/>
            <person name="Tunlid A."/>
            <person name="Henrissat B."/>
            <person name="Grigoriev I.V."/>
            <person name="Hibbett D.S."/>
            <person name="Martin F."/>
            <person name="Nordberg H.P."/>
            <person name="Cantor M.N."/>
            <person name="Hua S.X."/>
        </authorList>
    </citation>
    <scope>NUCLEOTIDE SEQUENCE [LARGE SCALE GENOMIC DNA]</scope>
    <source>
        <strain evidence="1 2">Ve08.2h10</strain>
    </source>
</reference>
<name>A0A0D0DMS5_9AGAM</name>
<dbReference type="HOGENOM" id="CLU_2469756_0_0_1"/>
<protein>
    <submittedName>
        <fullName evidence="1">Uncharacterized protein</fullName>
    </submittedName>
</protein>
<dbReference type="Proteomes" id="UP000054538">
    <property type="component" value="Unassembled WGS sequence"/>
</dbReference>
<organism evidence="1 2">
    <name type="scientific">Paxillus rubicundulus Ve08.2h10</name>
    <dbReference type="NCBI Taxonomy" id="930991"/>
    <lineage>
        <taxon>Eukaryota</taxon>
        <taxon>Fungi</taxon>
        <taxon>Dikarya</taxon>
        <taxon>Basidiomycota</taxon>
        <taxon>Agaricomycotina</taxon>
        <taxon>Agaricomycetes</taxon>
        <taxon>Agaricomycetidae</taxon>
        <taxon>Boletales</taxon>
        <taxon>Paxilineae</taxon>
        <taxon>Paxillaceae</taxon>
        <taxon>Paxillus</taxon>
    </lineage>
</organism>
<evidence type="ECO:0000313" key="1">
    <source>
        <dbReference type="EMBL" id="KIL00103.1"/>
    </source>
</evidence>
<accession>A0A0D0DMS5</accession>
<evidence type="ECO:0000313" key="2">
    <source>
        <dbReference type="Proteomes" id="UP000054538"/>
    </source>
</evidence>
<keyword evidence="2" id="KW-1185">Reference proteome</keyword>
<reference evidence="2" key="2">
    <citation type="submission" date="2015-01" db="EMBL/GenBank/DDBJ databases">
        <title>Evolutionary Origins and Diversification of the Mycorrhizal Mutualists.</title>
        <authorList>
            <consortium name="DOE Joint Genome Institute"/>
            <consortium name="Mycorrhizal Genomics Consortium"/>
            <person name="Kohler A."/>
            <person name="Kuo A."/>
            <person name="Nagy L.G."/>
            <person name="Floudas D."/>
            <person name="Copeland A."/>
            <person name="Barry K.W."/>
            <person name="Cichocki N."/>
            <person name="Veneault-Fourrey C."/>
            <person name="LaButti K."/>
            <person name="Lindquist E.A."/>
            <person name="Lipzen A."/>
            <person name="Lundell T."/>
            <person name="Morin E."/>
            <person name="Murat C."/>
            <person name="Riley R."/>
            <person name="Ohm R."/>
            <person name="Sun H."/>
            <person name="Tunlid A."/>
            <person name="Henrissat B."/>
            <person name="Grigoriev I.V."/>
            <person name="Hibbett D.S."/>
            <person name="Martin F."/>
        </authorList>
    </citation>
    <scope>NUCLEOTIDE SEQUENCE [LARGE SCALE GENOMIC DNA]</scope>
    <source>
        <strain evidence="2">Ve08.2h10</strain>
    </source>
</reference>
<dbReference type="AlphaFoldDB" id="A0A0D0DMS5"/>
<proteinExistence type="predicted"/>
<dbReference type="EMBL" id="KN824842">
    <property type="protein sequence ID" value="KIL00103.1"/>
    <property type="molecule type" value="Genomic_DNA"/>
</dbReference>
<gene>
    <name evidence="1" type="ORF">PAXRUDRAFT_361302</name>
</gene>
<sequence length="88" mass="9921">MLFVFCRCQKVLKCEPGASQQFVTLTGLFKPLARRRVHDSLRLPRTCTVSSKCLSPLIMMLAASSVWDMNLFVPCSLTDVISGLWLAW</sequence>
<dbReference type="InParanoid" id="A0A0D0DMS5"/>